<dbReference type="AlphaFoldDB" id="K0RCV0"/>
<dbReference type="GO" id="GO:0004190">
    <property type="term" value="F:aspartic-type endopeptidase activity"/>
    <property type="evidence" value="ECO:0007669"/>
    <property type="project" value="InterPro"/>
</dbReference>
<feature type="compositionally biased region" description="Basic and acidic residues" evidence="9">
    <location>
        <begin position="178"/>
        <end position="197"/>
    </location>
</feature>
<sequence>DLWVGYPAQRQTAVVDTGSSVTAFPCSGCGTSCGRHADPPFDERSSRSFRPVTCDPDSEASTSESVCVFGRCGPDGGCTIEHTFGTGDDASSWRAYEAQDVAYAAGPHDRPVEHEGSPSPDVVGDGPGHAAEFSFPLSFGCQTEVTGYFERQLASGVVGLDRRAQSFWGQMRSSQHGRGRDSGGDRPAPPRDGDGVRRVRRGGRYRVVQGQDEEDVPPGRPGEERPLRLQVEVPPARRRRGGAERGGDVQHRLRHDRHVPHIEPKRRVPEGVEGDHGPRLQQRPHLDRRGVGRQPVPLPHAGHAVPPPPGGRRGRPGPLRRPPDGPRPRRPRRPEPPQRRHGRDTPPELHAALDVPRRAGAVYTPRIYLDRDDGLGNVLGANFMTGHDVLFDMDRSRIGFAESGCDYAGLVAGGAAGNKGGGGSGGGGGGPSSGLKGGAPAEDAADRGMCSSMKCKGLFGLIAGRSAGHDARLDAREGPGGRRERRDVLRLAEQVGPRRVRDEVDVWQERARRRRPVAGPGVQGRRTGGVPGPRPPPAEVQRPPPRRGRVEGLVLLLLVPARSRRPEPPGAGTTPTASPGRAPARSAPAAPAGRVAAATGRPGRSATGRPGRPVAARATPTRSGRPTAAGATGRTGRTARPTGRTGRDRRRGGGGRGATAGRGGTTRRITRGGEGVEPDGGVVVQGRLRRFADASVYYLICDGDFYDRGEFCCFLVL</sequence>
<evidence type="ECO:0000256" key="7">
    <source>
        <dbReference type="ARBA" id="ARBA00023136"/>
    </source>
</evidence>
<evidence type="ECO:0000256" key="1">
    <source>
        <dbReference type="ARBA" id="ARBA00007447"/>
    </source>
</evidence>
<feature type="region of interest" description="Disordered" evidence="9">
    <location>
        <begin position="420"/>
        <end position="446"/>
    </location>
</feature>
<dbReference type="GO" id="GO:0012505">
    <property type="term" value="C:endomembrane system"/>
    <property type="evidence" value="ECO:0007669"/>
    <property type="project" value="UniProtKB-SubCell"/>
</dbReference>
<feature type="compositionally biased region" description="Gly residues" evidence="9">
    <location>
        <begin position="654"/>
        <end position="664"/>
    </location>
</feature>
<feature type="domain" description="Xylanase inhibitor N-terminal" evidence="10">
    <location>
        <begin position="4"/>
        <end position="175"/>
    </location>
</feature>
<keyword evidence="3" id="KW-0812">Transmembrane</keyword>
<dbReference type="GO" id="GO:0006508">
    <property type="term" value="P:proteolysis"/>
    <property type="evidence" value="ECO:0007669"/>
    <property type="project" value="UniProtKB-KW"/>
</dbReference>
<keyword evidence="7" id="KW-0472">Membrane</keyword>
<dbReference type="SUPFAM" id="SSF50630">
    <property type="entry name" value="Acid proteases"/>
    <property type="match status" value="2"/>
</dbReference>
<evidence type="ECO:0000256" key="2">
    <source>
        <dbReference type="ARBA" id="ARBA00022670"/>
    </source>
</evidence>
<organism evidence="11 12">
    <name type="scientific">Thalassiosira oceanica</name>
    <name type="common">Marine diatom</name>
    <dbReference type="NCBI Taxonomy" id="159749"/>
    <lineage>
        <taxon>Eukaryota</taxon>
        <taxon>Sar</taxon>
        <taxon>Stramenopiles</taxon>
        <taxon>Ochrophyta</taxon>
        <taxon>Bacillariophyta</taxon>
        <taxon>Coscinodiscophyceae</taxon>
        <taxon>Thalassiosirophycidae</taxon>
        <taxon>Thalassiosirales</taxon>
        <taxon>Thalassiosiraceae</taxon>
        <taxon>Thalassiosira</taxon>
    </lineage>
</organism>
<evidence type="ECO:0000259" key="10">
    <source>
        <dbReference type="Pfam" id="PF14543"/>
    </source>
</evidence>
<dbReference type="InterPro" id="IPR032861">
    <property type="entry name" value="TAXi_N"/>
</dbReference>
<evidence type="ECO:0000256" key="6">
    <source>
        <dbReference type="ARBA" id="ARBA00022989"/>
    </source>
</evidence>
<feature type="compositionally biased region" description="Basic and acidic residues" evidence="9">
    <location>
        <begin position="321"/>
        <end position="347"/>
    </location>
</feature>
<dbReference type="Pfam" id="PF14543">
    <property type="entry name" value="TAXi_N"/>
    <property type="match status" value="1"/>
</dbReference>
<dbReference type="OMA" id="WERNATD"/>
<accession>K0RCV0</accession>
<dbReference type="PANTHER" id="PTHR13683:SF375">
    <property type="entry name" value="PEPTIDASE A1 DOMAIN-CONTAINING PROTEIN"/>
    <property type="match status" value="1"/>
</dbReference>
<reference evidence="11 12" key="1">
    <citation type="journal article" date="2012" name="Genome Biol.">
        <title>Genome and low-iron response of an oceanic diatom adapted to chronic iron limitation.</title>
        <authorList>
            <person name="Lommer M."/>
            <person name="Specht M."/>
            <person name="Roy A.S."/>
            <person name="Kraemer L."/>
            <person name="Andreson R."/>
            <person name="Gutowska M.A."/>
            <person name="Wolf J."/>
            <person name="Bergner S.V."/>
            <person name="Schilhabel M.B."/>
            <person name="Klostermeier U.C."/>
            <person name="Beiko R.G."/>
            <person name="Rosenstiel P."/>
            <person name="Hippler M."/>
            <person name="Laroche J."/>
        </authorList>
    </citation>
    <scope>NUCLEOTIDE SEQUENCE [LARGE SCALE GENOMIC DNA]</scope>
    <source>
        <strain evidence="11 12">CCMP1005</strain>
    </source>
</reference>
<keyword evidence="2" id="KW-0645">Protease</keyword>
<protein>
    <recommendedName>
        <fullName evidence="10">Xylanase inhibitor N-terminal domain-containing protein</fullName>
    </recommendedName>
</protein>
<feature type="region of interest" description="Disordered" evidence="9">
    <location>
        <begin position="170"/>
        <end position="357"/>
    </location>
</feature>
<dbReference type="InterPro" id="IPR021109">
    <property type="entry name" value="Peptidase_aspartic_dom_sf"/>
</dbReference>
<feature type="compositionally biased region" description="Low complexity" evidence="9">
    <location>
        <begin position="551"/>
        <end position="561"/>
    </location>
</feature>
<evidence type="ECO:0000256" key="5">
    <source>
        <dbReference type="ARBA" id="ARBA00022801"/>
    </source>
</evidence>
<evidence type="ECO:0000313" key="12">
    <source>
        <dbReference type="Proteomes" id="UP000266841"/>
    </source>
</evidence>
<dbReference type="Proteomes" id="UP000266841">
    <property type="component" value="Unassembled WGS sequence"/>
</dbReference>
<dbReference type="eggNOG" id="KOG1339">
    <property type="taxonomic scope" value="Eukaryota"/>
</dbReference>
<dbReference type="OrthoDB" id="2747330at2759"/>
<name>K0RCV0_THAOC</name>
<comment type="caution">
    <text evidence="11">The sequence shown here is derived from an EMBL/GenBank/DDBJ whole genome shotgun (WGS) entry which is preliminary data.</text>
</comment>
<feature type="region of interest" description="Disordered" evidence="9">
    <location>
        <begin position="512"/>
        <end position="678"/>
    </location>
</feature>
<feature type="non-terminal residue" evidence="11">
    <location>
        <position position="1"/>
    </location>
</feature>
<evidence type="ECO:0000256" key="3">
    <source>
        <dbReference type="ARBA" id="ARBA00022692"/>
    </source>
</evidence>
<comment type="subcellular location">
    <subcellularLocation>
        <location evidence="8">Endomembrane system</location>
        <topology evidence="8">Single-pass type I membrane protein</topology>
    </subcellularLocation>
</comment>
<proteinExistence type="inferred from homology"/>
<dbReference type="EMBL" id="AGNL01049826">
    <property type="protein sequence ID" value="EJK44337.1"/>
    <property type="molecule type" value="Genomic_DNA"/>
</dbReference>
<keyword evidence="6" id="KW-1133">Transmembrane helix</keyword>
<feature type="region of interest" description="Disordered" evidence="9">
    <location>
        <begin position="39"/>
        <end position="60"/>
    </location>
</feature>
<keyword evidence="12" id="KW-1185">Reference proteome</keyword>
<evidence type="ECO:0000256" key="9">
    <source>
        <dbReference type="SAM" id="MobiDB-lite"/>
    </source>
</evidence>
<feature type="compositionally biased region" description="Gly residues" evidence="9">
    <location>
        <begin position="420"/>
        <end position="437"/>
    </location>
</feature>
<keyword evidence="4" id="KW-0732">Signal</keyword>
<comment type="similarity">
    <text evidence="1">Belongs to the peptidase A1 family.</text>
</comment>
<evidence type="ECO:0000256" key="8">
    <source>
        <dbReference type="ARBA" id="ARBA00046288"/>
    </source>
</evidence>
<keyword evidence="5" id="KW-0378">Hydrolase</keyword>
<evidence type="ECO:0000313" key="11">
    <source>
        <dbReference type="EMBL" id="EJK44337.1"/>
    </source>
</evidence>
<evidence type="ECO:0000256" key="4">
    <source>
        <dbReference type="ARBA" id="ARBA00022729"/>
    </source>
</evidence>
<dbReference type="PANTHER" id="PTHR13683">
    <property type="entry name" value="ASPARTYL PROTEASES"/>
    <property type="match status" value="1"/>
</dbReference>
<feature type="compositionally biased region" description="Low complexity" evidence="9">
    <location>
        <begin position="570"/>
        <end position="604"/>
    </location>
</feature>
<dbReference type="InterPro" id="IPR001969">
    <property type="entry name" value="Aspartic_peptidase_AS"/>
</dbReference>
<feature type="compositionally biased region" description="Basic and acidic residues" evidence="9">
    <location>
        <begin position="259"/>
        <end position="290"/>
    </location>
</feature>
<dbReference type="Gene3D" id="2.40.70.10">
    <property type="entry name" value="Acid Proteases"/>
    <property type="match status" value="2"/>
</dbReference>
<feature type="compositionally biased region" description="Basic and acidic residues" evidence="9">
    <location>
        <begin position="241"/>
        <end position="251"/>
    </location>
</feature>
<gene>
    <name evidence="11" type="ORF">THAOC_37132</name>
</gene>
<feature type="compositionally biased region" description="Low complexity" evidence="9">
    <location>
        <begin position="621"/>
        <end position="644"/>
    </location>
</feature>
<dbReference type="InterPro" id="IPR001461">
    <property type="entry name" value="Aspartic_peptidase_A1"/>
</dbReference>
<dbReference type="PROSITE" id="PS00141">
    <property type="entry name" value="ASP_PROTEASE"/>
    <property type="match status" value="1"/>
</dbReference>